<evidence type="ECO:0000256" key="4">
    <source>
        <dbReference type="SAM" id="MobiDB-lite"/>
    </source>
</evidence>
<gene>
    <name evidence="6" type="ORF">EVS81_11935</name>
</gene>
<proteinExistence type="predicted"/>
<keyword evidence="6" id="KW-0540">Nuclease</keyword>
<dbReference type="InterPro" id="IPR001098">
    <property type="entry name" value="DNA-dir_DNA_pol_A_palm_dom"/>
</dbReference>
<dbReference type="InterPro" id="IPR002298">
    <property type="entry name" value="DNA_polymerase_A"/>
</dbReference>
<name>A0A4V0Z216_9MICO</name>
<dbReference type="GO" id="GO:0006261">
    <property type="term" value="P:DNA-templated DNA replication"/>
    <property type="evidence" value="ECO:0007669"/>
    <property type="project" value="InterPro"/>
</dbReference>
<dbReference type="NCBIfam" id="NF011538">
    <property type="entry name" value="PRK14975.1-1"/>
    <property type="match status" value="1"/>
</dbReference>
<dbReference type="GO" id="GO:0003677">
    <property type="term" value="F:DNA binding"/>
    <property type="evidence" value="ECO:0007669"/>
    <property type="project" value="InterPro"/>
</dbReference>
<reference evidence="6 7" key="1">
    <citation type="submission" date="2019-02" db="EMBL/GenBank/DDBJ databases">
        <authorList>
            <person name="Sun L."/>
            <person name="Pan D."/>
            <person name="Wu X."/>
        </authorList>
    </citation>
    <scope>NUCLEOTIDE SEQUENCE [LARGE SCALE GENOMIC DNA]</scope>
    <source>
        <strain evidence="6 7">JW-1</strain>
    </source>
</reference>
<dbReference type="Pfam" id="PF00476">
    <property type="entry name" value="DNA_pol_A"/>
    <property type="match status" value="1"/>
</dbReference>
<dbReference type="InterPro" id="IPR043502">
    <property type="entry name" value="DNA/RNA_pol_sf"/>
</dbReference>
<comment type="catalytic activity">
    <reaction evidence="3">
        <text>DNA(n) + a 2'-deoxyribonucleoside 5'-triphosphate = DNA(n+1) + diphosphate</text>
        <dbReference type="Rhea" id="RHEA:22508"/>
        <dbReference type="Rhea" id="RHEA-COMP:17339"/>
        <dbReference type="Rhea" id="RHEA-COMP:17340"/>
        <dbReference type="ChEBI" id="CHEBI:33019"/>
        <dbReference type="ChEBI" id="CHEBI:61560"/>
        <dbReference type="ChEBI" id="CHEBI:173112"/>
        <dbReference type="EC" id="2.7.7.7"/>
    </reaction>
</comment>
<dbReference type="GO" id="GO:0006302">
    <property type="term" value="P:double-strand break repair"/>
    <property type="evidence" value="ECO:0007669"/>
    <property type="project" value="TreeGrafter"/>
</dbReference>
<feature type="region of interest" description="Disordered" evidence="4">
    <location>
        <begin position="1"/>
        <end position="22"/>
    </location>
</feature>
<dbReference type="OrthoDB" id="4414061at2"/>
<dbReference type="PANTHER" id="PTHR10133:SF27">
    <property type="entry name" value="DNA POLYMERASE NU"/>
    <property type="match status" value="1"/>
</dbReference>
<dbReference type="KEGG" id="ltr:EVS81_11935"/>
<keyword evidence="6" id="KW-0378">Hydrolase</keyword>
<dbReference type="AlphaFoldDB" id="A0A4V0Z216"/>
<dbReference type="GO" id="GO:0004527">
    <property type="term" value="F:exonuclease activity"/>
    <property type="evidence" value="ECO:0007669"/>
    <property type="project" value="UniProtKB-KW"/>
</dbReference>
<keyword evidence="7" id="KW-1185">Reference proteome</keyword>
<evidence type="ECO:0000313" key="6">
    <source>
        <dbReference type="EMBL" id="QBE50339.1"/>
    </source>
</evidence>
<dbReference type="Gene3D" id="3.30.70.370">
    <property type="match status" value="1"/>
</dbReference>
<dbReference type="SUPFAM" id="SSF56672">
    <property type="entry name" value="DNA/RNA polymerases"/>
    <property type="match status" value="1"/>
</dbReference>
<feature type="domain" description="DNA-directed DNA polymerase family A palm" evidence="5">
    <location>
        <begin position="309"/>
        <end position="529"/>
    </location>
</feature>
<feature type="region of interest" description="Disordered" evidence="4">
    <location>
        <begin position="423"/>
        <end position="451"/>
    </location>
</feature>
<accession>A0A4V0Z216</accession>
<evidence type="ECO:0000313" key="7">
    <source>
        <dbReference type="Proteomes" id="UP000289260"/>
    </source>
</evidence>
<dbReference type="SMART" id="SM00482">
    <property type="entry name" value="POLAc"/>
    <property type="match status" value="1"/>
</dbReference>
<evidence type="ECO:0000256" key="2">
    <source>
        <dbReference type="ARBA" id="ARBA00022705"/>
    </source>
</evidence>
<organism evidence="6 7">
    <name type="scientific">Leucobacter triazinivorans</name>
    <dbReference type="NCBI Taxonomy" id="1784719"/>
    <lineage>
        <taxon>Bacteria</taxon>
        <taxon>Bacillati</taxon>
        <taxon>Actinomycetota</taxon>
        <taxon>Actinomycetes</taxon>
        <taxon>Micrococcales</taxon>
        <taxon>Microbacteriaceae</taxon>
        <taxon>Leucobacter</taxon>
    </lineage>
</organism>
<evidence type="ECO:0000256" key="3">
    <source>
        <dbReference type="ARBA" id="ARBA00049244"/>
    </source>
</evidence>
<dbReference type="Gene3D" id="1.10.150.20">
    <property type="entry name" value="5' to 3' exonuclease, C-terminal subdomain"/>
    <property type="match status" value="1"/>
</dbReference>
<dbReference type="EC" id="2.7.7.7" evidence="1"/>
<dbReference type="EMBL" id="CP035806">
    <property type="protein sequence ID" value="QBE50339.1"/>
    <property type="molecule type" value="Genomic_DNA"/>
</dbReference>
<keyword evidence="6" id="KW-0269">Exonuclease</keyword>
<protein>
    <recommendedName>
        <fullName evidence="1">DNA-directed DNA polymerase</fullName>
        <ecNumber evidence="1">2.7.7.7</ecNumber>
    </recommendedName>
</protein>
<evidence type="ECO:0000259" key="5">
    <source>
        <dbReference type="SMART" id="SM00482"/>
    </source>
</evidence>
<evidence type="ECO:0000256" key="1">
    <source>
        <dbReference type="ARBA" id="ARBA00012417"/>
    </source>
</evidence>
<dbReference type="PANTHER" id="PTHR10133">
    <property type="entry name" value="DNA POLYMERASE I"/>
    <property type="match status" value="1"/>
</dbReference>
<keyword evidence="2" id="KW-0235">DNA replication</keyword>
<dbReference type="GO" id="GO:0003887">
    <property type="term" value="F:DNA-directed DNA polymerase activity"/>
    <property type="evidence" value="ECO:0007669"/>
    <property type="project" value="UniProtKB-EC"/>
</dbReference>
<sequence length="569" mass="60840">MLGRTSDGGIAAVDSGVGGERSAPIRLRDEDLPAFVAQRESSAPPRWVWSDTPTWYPRLLEAGVRVGRAHDLRLCHAILKHSARVRERAGLLDAGRWDAGSGAADPEPAESALFVIEDPGTSVRTVPHDAEAALAEFERQRVAAASSDDPGRLALLLAAESAGALVAVEMRSAGVPWDAAEHDRLLQEALGPRPTHSAKPVRMLELAGQVRAALGDPGASLDSPPKLLRSLRRAGIDVETTSRWELAEHEHPAIAPLLRYKKLSRLLTANGWAWIDEWVRDGRYRPVYVPGGVVTGRWASSGGGALQLPRALRPALRADPGWRLVSADVAQLEPRVLAAMAGDAAMAAAGRGTDLYSGIVESGIVANRQDAKIAVLGAMYGGTAGDSGRLVPRLRRGFPRAMRLVDEAAAVGEQGGIVSTWLGRSSPDPGPEWRELQSRASLPGATTRDEQGARRAAREYGRFTRNFVVQGTAAEWALAWLAELRQRLAGFAPAALAAPARASGPVFERRAHLVFFLHDEVIVHAPEDQADAAAAAIREAAEAAGRLLFGDAPVDFPLDLRIGERAEKD</sequence>
<dbReference type="Proteomes" id="UP000289260">
    <property type="component" value="Chromosome"/>
</dbReference>